<comment type="subcellular location">
    <subcellularLocation>
        <location evidence="1">Nucleus</location>
    </subcellularLocation>
</comment>
<dbReference type="GO" id="GO:0006351">
    <property type="term" value="P:DNA-templated transcription"/>
    <property type="evidence" value="ECO:0007669"/>
    <property type="project" value="InterPro"/>
</dbReference>
<dbReference type="Gene3D" id="3.30.1360.10">
    <property type="entry name" value="RNA polymerase, RBP11-like subunit"/>
    <property type="match status" value="1"/>
</dbReference>
<name>A0A2A6C643_PRIPA</name>
<evidence type="ECO:0000313" key="9">
    <source>
        <dbReference type="Proteomes" id="UP000005239"/>
    </source>
</evidence>
<dbReference type="InterPro" id="IPR050518">
    <property type="entry name" value="Rpo3/RPB3_RNA_Pol_subunit"/>
</dbReference>
<dbReference type="SMART" id="SM00662">
    <property type="entry name" value="RPOLD"/>
    <property type="match status" value="1"/>
</dbReference>
<dbReference type="Gene3D" id="3.90.550.10">
    <property type="entry name" value="Spore Coat Polysaccharide Biosynthesis Protein SpsA, Chain A"/>
    <property type="match status" value="1"/>
</dbReference>
<dbReference type="AlphaFoldDB" id="A0A2A6C643"/>
<dbReference type="Gene3D" id="2.170.120.12">
    <property type="entry name" value="DNA-directed RNA polymerase, insert domain"/>
    <property type="match status" value="1"/>
</dbReference>
<dbReference type="InterPro" id="IPR018544">
    <property type="entry name" value="KICS_2"/>
</dbReference>
<dbReference type="EnsemblMetazoa" id="PPA26407.1">
    <property type="protein sequence ID" value="PPA26407.1"/>
    <property type="gene ID" value="WBGene00115961"/>
</dbReference>
<dbReference type="Gene3D" id="1.10.3450.30">
    <property type="match status" value="1"/>
</dbReference>
<gene>
    <name evidence="8" type="primary">WBGene00115961</name>
</gene>
<evidence type="ECO:0000256" key="3">
    <source>
        <dbReference type="ARBA" id="ARBA00022478"/>
    </source>
</evidence>
<evidence type="ECO:0000256" key="6">
    <source>
        <dbReference type="ARBA" id="ARBA00025804"/>
    </source>
</evidence>
<keyword evidence="9" id="KW-1185">Reference proteome</keyword>
<dbReference type="GO" id="GO:0005736">
    <property type="term" value="C:RNA polymerase I complex"/>
    <property type="evidence" value="ECO:0000318"/>
    <property type="project" value="GO_Central"/>
</dbReference>
<dbReference type="InterPro" id="IPR035518">
    <property type="entry name" value="DPG_synthase"/>
</dbReference>
<dbReference type="SUPFAM" id="SSF158548">
    <property type="entry name" value="FLJ32549 domain-like"/>
    <property type="match status" value="1"/>
</dbReference>
<dbReference type="SUPFAM" id="SSF56553">
    <property type="entry name" value="Insert subdomain of RNA polymerase alpha subunit"/>
    <property type="match status" value="1"/>
</dbReference>
<reference evidence="9" key="1">
    <citation type="journal article" date="2008" name="Nat. Genet.">
        <title>The Pristionchus pacificus genome provides a unique perspective on nematode lifestyle and parasitism.</title>
        <authorList>
            <person name="Dieterich C."/>
            <person name="Clifton S.W."/>
            <person name="Schuster L.N."/>
            <person name="Chinwalla A."/>
            <person name="Delehaunty K."/>
            <person name="Dinkelacker I."/>
            <person name="Fulton L."/>
            <person name="Fulton R."/>
            <person name="Godfrey J."/>
            <person name="Minx P."/>
            <person name="Mitreva M."/>
            <person name="Roeseler W."/>
            <person name="Tian H."/>
            <person name="Witte H."/>
            <person name="Yang S.P."/>
            <person name="Wilson R.K."/>
            <person name="Sommer R.J."/>
        </authorList>
    </citation>
    <scope>NUCLEOTIDE SEQUENCE [LARGE SCALE GENOMIC DNA]</scope>
    <source>
        <strain evidence="9">PS312</strain>
    </source>
</reference>
<evidence type="ECO:0000256" key="5">
    <source>
        <dbReference type="ARBA" id="ARBA00023242"/>
    </source>
</evidence>
<dbReference type="FunFam" id="2.170.120.12:FF:000003">
    <property type="entry name" value="Dna-directed rna polymerases i and iii subunit"/>
    <property type="match status" value="1"/>
</dbReference>
<comment type="similarity">
    <text evidence="6">Belongs to the archaeal Rpo3/eukaryotic RPB3 RNA polymerase subunit family.</text>
</comment>
<sequence length="1231" mass="139324">MLEFSCLCVVGLVLGSVGVAALFVVSTLTPWKRRTRKEMLSPVFVYAPHNDNPTPFHRLLTEKNERPFATDAQLYLSVIIPAMNEEKRLPIMLNETLSYLSLRNHQNPDFTFEVIIVDDGSTDDTANTAAIYGRRHEGLVHVLKLEENRGKGEIYASSFLSDSGAVRAGVLHARGRLILFADADGATQFEDLEKLEKSMKRLCGGDIDETFPALVVGSRAHLESESVATRSFFRTILMMGFHALVWLFAVRSVKDTQCGFKLFTRGAAARIFPVMHVERWAFDVEILYLAEMWKLKVDEVAVVWHEVDGSKIVPVWSWLEMGRDLILIWFRYTVGIWKPEKSFNTVQKFVGMGRKSAATAKKEPKVESMDVEERNVLLMHEERVINTYDDASDVPRARKEGKFDVKELCKDVKVEIIGEVDDGLTLEFDLVHVEAPIANALRRVLIAEVPSMAIEKVYLYQNTSVIQDEVLCHRLGLLPLHVDCREFDWPKEKIVGINEQGVDCEEVPTPDPNVHLVFAINVSCTKNMKATAAASEPSELYHDSSVYSRAFQWMPIGDQKERFAANPPRMVHEDILVAKLRPGQQIEALVHCVKGIGRDHAKFSPVATALLPFINLKRDVVGADASLLQKSFSQGVVEINNDKAVVVDARRDTSSRNVFRHEELDGAVEMGKVKDHFIFSVESTGALPAATLVVEACKTIRSCTNAIALHNLPFFIDMAADEVADEAAVALDGPGYSSSDENRDSSLYTVPPQISKYFSDFGHDVRRMQFENASQVMQTAIEAARANDGEGYGRNTSEVASWKEILTAFGQLAFAEAHYIQLPFLHNIRHLVTRKEAEMRRHYGVAIDSFTRIASHLLPGTVPHHICEQSLAFCDARDTLIACHRRIVTANESYEEALDTIEESLQRVCAMFHHPLLSDLAHNFSLESDLLRSLISIQRSVLYTGILETTIRLKEIRERLLFWLKDIDWGSNRKGLFSSSLKPAEKWARCRLFAYLHSYHAWLALKYTFLFHETLGPYVNPLEAPKEGDDSMDGLTMHEVLAPIKKRQVSYRTADKTHSITKTLKSRFPAISQKTRDKSVIVYIHPEKDALMVILIDRSRDSDMLYIAGRDYKCPRDGNTPFASSLPSGRFPLLYVHAPDKQSFAAHYGEMADAIRSSQAALDEKKRVHIIRRKDKDKYTTYFYERLESRLVLVLMIPSRRAEKDVYINKFFTHFCAIFRGTTLAAKWRIS</sequence>
<dbReference type="PANTHER" id="PTHR11800">
    <property type="entry name" value="DNA-DIRECTED RNA POLYMERASE"/>
    <property type="match status" value="1"/>
</dbReference>
<dbReference type="InterPro" id="IPR011263">
    <property type="entry name" value="DNA-dir_RNA_pol_RpoA/D/Rpb3"/>
</dbReference>
<organism evidence="8 9">
    <name type="scientific">Pristionchus pacificus</name>
    <name type="common">Parasitic nematode worm</name>
    <dbReference type="NCBI Taxonomy" id="54126"/>
    <lineage>
        <taxon>Eukaryota</taxon>
        <taxon>Metazoa</taxon>
        <taxon>Ecdysozoa</taxon>
        <taxon>Nematoda</taxon>
        <taxon>Chromadorea</taxon>
        <taxon>Rhabditida</taxon>
        <taxon>Rhabditina</taxon>
        <taxon>Diplogasteromorpha</taxon>
        <taxon>Diplogasteroidea</taxon>
        <taxon>Neodiplogasteridae</taxon>
        <taxon>Pristionchus</taxon>
    </lineage>
</organism>
<dbReference type="InterPro" id="IPR038060">
    <property type="entry name" value="C12orf66-like_central_sf"/>
</dbReference>
<evidence type="ECO:0000313" key="8">
    <source>
        <dbReference type="EnsemblMetazoa" id="PPA26407.1"/>
    </source>
</evidence>
<keyword evidence="3" id="KW-0240">DNA-directed RNA polymerase</keyword>
<keyword evidence="4" id="KW-0804">Transcription</keyword>
<dbReference type="CDD" id="cd04188">
    <property type="entry name" value="DPG_synthase"/>
    <property type="match status" value="1"/>
</dbReference>
<dbReference type="GO" id="GO:0005666">
    <property type="term" value="C:RNA polymerase III complex"/>
    <property type="evidence" value="ECO:0000318"/>
    <property type="project" value="GO_Central"/>
</dbReference>
<dbReference type="SUPFAM" id="SSF55257">
    <property type="entry name" value="RBP11-like subunits of RNA polymerase"/>
    <property type="match status" value="1"/>
</dbReference>
<reference evidence="8" key="2">
    <citation type="submission" date="2022-06" db="UniProtKB">
        <authorList>
            <consortium name="EnsemblMetazoa"/>
        </authorList>
    </citation>
    <scope>IDENTIFICATION</scope>
    <source>
        <strain evidence="8">PS312</strain>
    </source>
</reference>
<dbReference type="CDD" id="cd07032">
    <property type="entry name" value="RNAP_I_II_AC40"/>
    <property type="match status" value="1"/>
</dbReference>
<keyword evidence="5" id="KW-0539">Nucleus</keyword>
<dbReference type="InterPro" id="IPR022842">
    <property type="entry name" value="RNAP_Rpo3/Rpb3/RPAC1"/>
</dbReference>
<dbReference type="SUPFAM" id="SSF160651">
    <property type="entry name" value="FLJ32549 C-terminal domain-like"/>
    <property type="match status" value="1"/>
</dbReference>
<evidence type="ECO:0000256" key="1">
    <source>
        <dbReference type="ARBA" id="ARBA00004123"/>
    </source>
</evidence>
<evidence type="ECO:0000256" key="2">
    <source>
        <dbReference type="ARBA" id="ARBA00022083"/>
    </source>
</evidence>
<dbReference type="Gene3D" id="3.30.450.240">
    <property type="match status" value="1"/>
</dbReference>
<dbReference type="Pfam" id="PF01000">
    <property type="entry name" value="RNA_pol_A_bac"/>
    <property type="match status" value="1"/>
</dbReference>
<feature type="domain" description="DNA-directed RNA polymerase RpoA/D/Rpb3-type" evidence="7">
    <location>
        <begin position="425"/>
        <end position="710"/>
    </location>
</feature>
<protein>
    <recommendedName>
        <fullName evidence="2">DNA-directed RNA polymerases I and III subunit RPAC1</fullName>
    </recommendedName>
</protein>
<dbReference type="InterPro" id="IPR036643">
    <property type="entry name" value="RNApol_insert_sf"/>
</dbReference>
<dbReference type="InterPro" id="IPR036603">
    <property type="entry name" value="RBP11-like"/>
</dbReference>
<dbReference type="InterPro" id="IPR001173">
    <property type="entry name" value="Glyco_trans_2-like"/>
</dbReference>
<dbReference type="GO" id="GO:0046983">
    <property type="term" value="F:protein dimerization activity"/>
    <property type="evidence" value="ECO:0007669"/>
    <property type="project" value="InterPro"/>
</dbReference>
<dbReference type="InterPro" id="IPR033901">
    <property type="entry name" value="RNAPI/III_AC40"/>
</dbReference>
<dbReference type="Proteomes" id="UP000005239">
    <property type="component" value="Unassembled WGS sequence"/>
</dbReference>
<evidence type="ECO:0000259" key="7">
    <source>
        <dbReference type="SMART" id="SM00662"/>
    </source>
</evidence>
<dbReference type="Pfam" id="PF01193">
    <property type="entry name" value="RNA_pol_L"/>
    <property type="match status" value="1"/>
</dbReference>
<evidence type="ECO:0000256" key="4">
    <source>
        <dbReference type="ARBA" id="ARBA00023163"/>
    </source>
</evidence>
<proteinExistence type="inferred from homology"/>
<dbReference type="Pfam" id="PF00535">
    <property type="entry name" value="Glycos_transf_2"/>
    <property type="match status" value="1"/>
</dbReference>
<accession>A0A8R1YMU0</accession>
<dbReference type="PANTHER" id="PTHR11800:SF13">
    <property type="entry name" value="DNA-DIRECTED RNA POLYMERASES I AND III SUBUNIT RPAC1"/>
    <property type="match status" value="1"/>
</dbReference>
<accession>A0A2A6C643</accession>
<dbReference type="Pfam" id="PF09404">
    <property type="entry name" value="C12orf66_like"/>
    <property type="match status" value="2"/>
</dbReference>
<dbReference type="InterPro" id="IPR011262">
    <property type="entry name" value="DNA-dir_RNA_pol_insert"/>
</dbReference>
<dbReference type="InterPro" id="IPR029044">
    <property type="entry name" value="Nucleotide-diphossugar_trans"/>
</dbReference>
<dbReference type="SUPFAM" id="SSF53448">
    <property type="entry name" value="Nucleotide-diphospho-sugar transferases"/>
    <property type="match status" value="1"/>
</dbReference>
<dbReference type="GO" id="GO:0003899">
    <property type="term" value="F:DNA-directed RNA polymerase activity"/>
    <property type="evidence" value="ECO:0007669"/>
    <property type="project" value="InterPro"/>
</dbReference>
<dbReference type="HAMAP" id="MF_00320">
    <property type="entry name" value="RNApol_arch_Rpo3"/>
    <property type="match status" value="1"/>
</dbReference>